<dbReference type="Proteomes" id="UP001500908">
    <property type="component" value="Unassembled WGS sequence"/>
</dbReference>
<organism evidence="2 3">
    <name type="scientific">Salinactinospora qingdaonensis</name>
    <dbReference type="NCBI Taxonomy" id="702744"/>
    <lineage>
        <taxon>Bacteria</taxon>
        <taxon>Bacillati</taxon>
        <taxon>Actinomycetota</taxon>
        <taxon>Actinomycetes</taxon>
        <taxon>Streptosporangiales</taxon>
        <taxon>Nocardiopsidaceae</taxon>
        <taxon>Salinactinospora</taxon>
    </lineage>
</organism>
<feature type="region of interest" description="Disordered" evidence="1">
    <location>
        <begin position="1"/>
        <end position="23"/>
    </location>
</feature>
<evidence type="ECO:0000313" key="3">
    <source>
        <dbReference type="Proteomes" id="UP001500908"/>
    </source>
</evidence>
<evidence type="ECO:0000256" key="1">
    <source>
        <dbReference type="SAM" id="MobiDB-lite"/>
    </source>
</evidence>
<name>A0ABP7F8P2_9ACTN</name>
<evidence type="ECO:0000313" key="2">
    <source>
        <dbReference type="EMBL" id="GAA3733795.1"/>
    </source>
</evidence>
<keyword evidence="3" id="KW-1185">Reference proteome</keyword>
<dbReference type="EMBL" id="BAABDD010000004">
    <property type="protein sequence ID" value="GAA3733795.1"/>
    <property type="molecule type" value="Genomic_DNA"/>
</dbReference>
<protein>
    <submittedName>
        <fullName evidence="2">Uncharacterized protein</fullName>
    </submittedName>
</protein>
<reference evidence="3" key="1">
    <citation type="journal article" date="2019" name="Int. J. Syst. Evol. Microbiol.">
        <title>The Global Catalogue of Microorganisms (GCM) 10K type strain sequencing project: providing services to taxonomists for standard genome sequencing and annotation.</title>
        <authorList>
            <consortium name="The Broad Institute Genomics Platform"/>
            <consortium name="The Broad Institute Genome Sequencing Center for Infectious Disease"/>
            <person name="Wu L."/>
            <person name="Ma J."/>
        </authorList>
    </citation>
    <scope>NUCLEOTIDE SEQUENCE [LARGE SCALE GENOMIC DNA]</scope>
    <source>
        <strain evidence="3">JCM 17137</strain>
    </source>
</reference>
<proteinExistence type="predicted"/>
<gene>
    <name evidence="2" type="ORF">GCM10022402_12720</name>
</gene>
<sequence>MVRRYHEPTNCGTTATRTAPHRAHTGWERYAQRPLNWLVTSSVFGDHPEDNGQYAALANQTGDWAPDVPLPRQRLTVAPTARVYEITGTEEWHALCVRFPLPKARLPTTCRKAWP</sequence>
<comment type="caution">
    <text evidence="2">The sequence shown here is derived from an EMBL/GenBank/DDBJ whole genome shotgun (WGS) entry which is preliminary data.</text>
</comment>
<accession>A0ABP7F8P2</accession>